<comment type="caution">
    <text evidence="4">The sequence shown here is derived from an EMBL/GenBank/DDBJ whole genome shotgun (WGS) entry which is preliminary data.</text>
</comment>
<dbReference type="EMBL" id="JBEPSM010000001">
    <property type="protein sequence ID" value="MET4634252.1"/>
    <property type="molecule type" value="Genomic_DNA"/>
</dbReference>
<dbReference type="PANTHER" id="PTHR33643">
    <property type="entry name" value="UREASE ACCESSORY PROTEIN D"/>
    <property type="match status" value="1"/>
</dbReference>
<organism evidence="4 5">
    <name type="scientific">Kaistia defluvii</name>
    <dbReference type="NCBI Taxonomy" id="410841"/>
    <lineage>
        <taxon>Bacteria</taxon>
        <taxon>Pseudomonadati</taxon>
        <taxon>Pseudomonadota</taxon>
        <taxon>Alphaproteobacteria</taxon>
        <taxon>Hyphomicrobiales</taxon>
        <taxon>Kaistiaceae</taxon>
        <taxon>Kaistia</taxon>
    </lineage>
</organism>
<dbReference type="HAMAP" id="MF_01384">
    <property type="entry name" value="UreD"/>
    <property type="match status" value="1"/>
</dbReference>
<keyword evidence="5" id="KW-1185">Reference proteome</keyword>
<name>A0ABV2QZ06_9HYPH</name>
<evidence type="ECO:0000256" key="3">
    <source>
        <dbReference type="HAMAP-Rule" id="MF_01384"/>
    </source>
</evidence>
<protein>
    <recommendedName>
        <fullName evidence="3">Urease accessory protein UreD</fullName>
    </recommendedName>
</protein>
<keyword evidence="3" id="KW-0963">Cytoplasm</keyword>
<keyword evidence="3" id="KW-0996">Nickel insertion</keyword>
<evidence type="ECO:0000313" key="4">
    <source>
        <dbReference type="EMBL" id="MET4634252.1"/>
    </source>
</evidence>
<reference evidence="4 5" key="1">
    <citation type="submission" date="2024-06" db="EMBL/GenBank/DDBJ databases">
        <title>Sorghum-associated microbial communities from plants grown in Nebraska, USA.</title>
        <authorList>
            <person name="Schachtman D."/>
        </authorList>
    </citation>
    <scope>NUCLEOTIDE SEQUENCE [LARGE SCALE GENOMIC DNA]</scope>
    <source>
        <strain evidence="4 5">3207</strain>
    </source>
</reference>
<evidence type="ECO:0000313" key="5">
    <source>
        <dbReference type="Proteomes" id="UP001549321"/>
    </source>
</evidence>
<comment type="subcellular location">
    <subcellularLocation>
        <location evidence="3">Cytoplasm</location>
    </subcellularLocation>
</comment>
<dbReference type="Pfam" id="PF01774">
    <property type="entry name" value="UreD"/>
    <property type="match status" value="1"/>
</dbReference>
<comment type="subunit">
    <text evidence="3">UreD, UreF and UreG form a complex that acts as a GTP-hydrolysis-dependent molecular chaperone, activating the urease apoprotein by helping to assemble the nickel containing metallocenter of UreC. The UreE protein probably delivers the nickel.</text>
</comment>
<dbReference type="PANTHER" id="PTHR33643:SF1">
    <property type="entry name" value="UREASE ACCESSORY PROTEIN D"/>
    <property type="match status" value="1"/>
</dbReference>
<evidence type="ECO:0000256" key="1">
    <source>
        <dbReference type="ARBA" id="ARBA00007177"/>
    </source>
</evidence>
<accession>A0ABV2QZ06</accession>
<sequence length="298" mass="32466">MRPLLLAEGASPDAVPMARAHYAAQPSRWLAELELWFAVNAGKTRLMRRRHLGPLVVQKPFHPEKDGTCHVYLLHPPGGVAGGDQLDLRFHLAADARAVLTTPGATKFYRSEHGRSTQATMIDVGAHAICEYLPQETIVFDGADASIDTRVTLEAGATYVGWDFICLGRPAAGERFETGTLRQRIEIVRDGRPIWFERVRLPGGSALQGAPYALADQPTWGTMIYAGPMAEDAAERVREAVGGQADGVFAVSQLEHAVVCRYLGPRVSEGKALFVRAWDALRTSCQGKAANAPRIWAT</sequence>
<comment type="function">
    <text evidence="3">Required for maturation of urease via the functional incorporation of the urease nickel metallocenter.</text>
</comment>
<dbReference type="InterPro" id="IPR002669">
    <property type="entry name" value="UreD"/>
</dbReference>
<gene>
    <name evidence="3" type="primary">ureD</name>
    <name evidence="4" type="ORF">ABIE08_002165</name>
</gene>
<evidence type="ECO:0000256" key="2">
    <source>
        <dbReference type="ARBA" id="ARBA00023186"/>
    </source>
</evidence>
<dbReference type="Proteomes" id="UP001549321">
    <property type="component" value="Unassembled WGS sequence"/>
</dbReference>
<comment type="similarity">
    <text evidence="1 3">Belongs to the UreD family.</text>
</comment>
<proteinExistence type="inferred from homology"/>
<keyword evidence="2 3" id="KW-0143">Chaperone</keyword>